<comment type="caution">
    <text evidence="1">The sequence shown here is derived from an EMBL/GenBank/DDBJ whole genome shotgun (WGS) entry which is preliminary data.</text>
</comment>
<dbReference type="Proteomes" id="UP001431783">
    <property type="component" value="Unassembled WGS sequence"/>
</dbReference>
<evidence type="ECO:0000313" key="2">
    <source>
        <dbReference type="Proteomes" id="UP001431783"/>
    </source>
</evidence>
<name>A0AAW1UQ65_9CUCU</name>
<gene>
    <name evidence="1" type="ORF">WA026_018176</name>
</gene>
<dbReference type="AlphaFoldDB" id="A0AAW1UQ65"/>
<protein>
    <submittedName>
        <fullName evidence="1">Uncharacterized protein</fullName>
    </submittedName>
</protein>
<accession>A0AAW1UQ65</accession>
<sequence>MKYTKRRVPTRSRGISNELYFILQADLLTNSSNMTDWSSIEILLRCYFITVVVICNCRSEKATLRRDNSLLIVREYDLLSQTSNFEYDVGSFIIIPTNN</sequence>
<proteinExistence type="predicted"/>
<evidence type="ECO:0000313" key="1">
    <source>
        <dbReference type="EMBL" id="KAK9881986.1"/>
    </source>
</evidence>
<organism evidence="1 2">
    <name type="scientific">Henosepilachna vigintioctopunctata</name>
    <dbReference type="NCBI Taxonomy" id="420089"/>
    <lineage>
        <taxon>Eukaryota</taxon>
        <taxon>Metazoa</taxon>
        <taxon>Ecdysozoa</taxon>
        <taxon>Arthropoda</taxon>
        <taxon>Hexapoda</taxon>
        <taxon>Insecta</taxon>
        <taxon>Pterygota</taxon>
        <taxon>Neoptera</taxon>
        <taxon>Endopterygota</taxon>
        <taxon>Coleoptera</taxon>
        <taxon>Polyphaga</taxon>
        <taxon>Cucujiformia</taxon>
        <taxon>Coccinelloidea</taxon>
        <taxon>Coccinellidae</taxon>
        <taxon>Epilachninae</taxon>
        <taxon>Epilachnini</taxon>
        <taxon>Henosepilachna</taxon>
    </lineage>
</organism>
<dbReference type="EMBL" id="JARQZJ010000071">
    <property type="protein sequence ID" value="KAK9881986.1"/>
    <property type="molecule type" value="Genomic_DNA"/>
</dbReference>
<keyword evidence="2" id="KW-1185">Reference proteome</keyword>
<reference evidence="1 2" key="1">
    <citation type="submission" date="2023-03" db="EMBL/GenBank/DDBJ databases">
        <title>Genome insight into feeding habits of ladybird beetles.</title>
        <authorList>
            <person name="Li H.-S."/>
            <person name="Huang Y.-H."/>
            <person name="Pang H."/>
        </authorList>
    </citation>
    <scope>NUCLEOTIDE SEQUENCE [LARGE SCALE GENOMIC DNA]</scope>
    <source>
        <strain evidence="1">SYSU_2023b</strain>
        <tissue evidence="1">Whole body</tissue>
    </source>
</reference>